<protein>
    <submittedName>
        <fullName evidence="9">L,D-transpeptidase family protein</fullName>
    </submittedName>
</protein>
<dbReference type="InterPro" id="IPR045380">
    <property type="entry name" value="LD_TPept_scaffold_dom"/>
</dbReference>
<dbReference type="InterPro" id="IPR038063">
    <property type="entry name" value="Transpep_catalytic_dom"/>
</dbReference>
<dbReference type="SUPFAM" id="SSF47090">
    <property type="entry name" value="PGBD-like"/>
    <property type="match status" value="1"/>
</dbReference>
<keyword evidence="6 7" id="KW-0961">Cell wall biogenesis/degradation</keyword>
<evidence type="ECO:0000256" key="7">
    <source>
        <dbReference type="PROSITE-ProRule" id="PRU01373"/>
    </source>
</evidence>
<name>A0A7M1S4F6_9BACT</name>
<gene>
    <name evidence="9" type="ORF">IMZ28_10770</name>
</gene>
<comment type="pathway">
    <text evidence="1 7">Cell wall biogenesis; peptidoglycan biosynthesis.</text>
</comment>
<dbReference type="UniPathway" id="UPA00219"/>
<dbReference type="EMBL" id="CP063164">
    <property type="protein sequence ID" value="QOR61881.1"/>
    <property type="molecule type" value="Genomic_DNA"/>
</dbReference>
<keyword evidence="4 7" id="KW-0133">Cell shape</keyword>
<dbReference type="CDD" id="cd16913">
    <property type="entry name" value="YkuD_like"/>
    <property type="match status" value="1"/>
</dbReference>
<evidence type="ECO:0000313" key="9">
    <source>
        <dbReference type="EMBL" id="QOR61881.1"/>
    </source>
</evidence>
<dbReference type="InterPro" id="IPR036366">
    <property type="entry name" value="PGBDSf"/>
</dbReference>
<comment type="similarity">
    <text evidence="2">Belongs to the YkuD family.</text>
</comment>
<dbReference type="Pfam" id="PF01471">
    <property type="entry name" value="PG_binding_1"/>
    <property type="match status" value="1"/>
</dbReference>
<dbReference type="RefSeq" id="WP_197548590.1">
    <property type="nucleotide sequence ID" value="NZ_CP063164.1"/>
</dbReference>
<dbReference type="PANTHER" id="PTHR41533">
    <property type="entry name" value="L,D-TRANSPEPTIDASE HI_1667-RELATED"/>
    <property type="match status" value="1"/>
</dbReference>
<evidence type="ECO:0000259" key="8">
    <source>
        <dbReference type="PROSITE" id="PS52029"/>
    </source>
</evidence>
<dbReference type="SUPFAM" id="SSF141523">
    <property type="entry name" value="L,D-transpeptidase catalytic domain-like"/>
    <property type="match status" value="1"/>
</dbReference>
<keyword evidence="10" id="KW-1185">Reference proteome</keyword>
<dbReference type="Proteomes" id="UP000595074">
    <property type="component" value="Chromosome"/>
</dbReference>
<dbReference type="Gene3D" id="1.10.101.10">
    <property type="entry name" value="PGBD-like superfamily/PGBD"/>
    <property type="match status" value="1"/>
</dbReference>
<dbReference type="GO" id="GO:0004180">
    <property type="term" value="F:carboxypeptidase activity"/>
    <property type="evidence" value="ECO:0007669"/>
    <property type="project" value="UniProtKB-ARBA"/>
</dbReference>
<dbReference type="Pfam" id="PF03734">
    <property type="entry name" value="YkuD"/>
    <property type="match status" value="1"/>
</dbReference>
<feature type="active site" description="Nucleophile" evidence="7">
    <location>
        <position position="477"/>
    </location>
</feature>
<reference evidence="9 10" key="1">
    <citation type="submission" date="2020-10" db="EMBL/GenBank/DDBJ databases">
        <title>The genome of sulfurovum sp.</title>
        <authorList>
            <person name="Xie S."/>
            <person name="Shao Z."/>
            <person name="Jiang L."/>
        </authorList>
    </citation>
    <scope>NUCLEOTIDE SEQUENCE [LARGE SCALE GENOMIC DNA]</scope>
    <source>
        <strain evidence="9 10">ST-419</strain>
    </source>
</reference>
<evidence type="ECO:0000256" key="4">
    <source>
        <dbReference type="ARBA" id="ARBA00022960"/>
    </source>
</evidence>
<dbReference type="GO" id="GO:0071555">
    <property type="term" value="P:cell wall organization"/>
    <property type="evidence" value="ECO:0007669"/>
    <property type="project" value="UniProtKB-UniRule"/>
</dbReference>
<evidence type="ECO:0000256" key="3">
    <source>
        <dbReference type="ARBA" id="ARBA00022679"/>
    </source>
</evidence>
<dbReference type="InterPro" id="IPR005490">
    <property type="entry name" value="LD_TPept_cat_dom"/>
</dbReference>
<dbReference type="Pfam" id="PF20142">
    <property type="entry name" value="Scaffold"/>
    <property type="match status" value="1"/>
</dbReference>
<dbReference type="InterPro" id="IPR036365">
    <property type="entry name" value="PGBD-like_sf"/>
</dbReference>
<dbReference type="InterPro" id="IPR052905">
    <property type="entry name" value="LD-transpeptidase_YkuD-like"/>
</dbReference>
<feature type="domain" description="L,D-TPase catalytic" evidence="8">
    <location>
        <begin position="322"/>
        <end position="500"/>
    </location>
</feature>
<evidence type="ECO:0000256" key="2">
    <source>
        <dbReference type="ARBA" id="ARBA00005992"/>
    </source>
</evidence>
<evidence type="ECO:0000256" key="1">
    <source>
        <dbReference type="ARBA" id="ARBA00004752"/>
    </source>
</evidence>
<dbReference type="PANTHER" id="PTHR41533:SF2">
    <property type="entry name" value="BLR7131 PROTEIN"/>
    <property type="match status" value="1"/>
</dbReference>
<dbReference type="InterPro" id="IPR002477">
    <property type="entry name" value="Peptidoglycan-bd-like"/>
</dbReference>
<evidence type="ECO:0000256" key="6">
    <source>
        <dbReference type="ARBA" id="ARBA00023316"/>
    </source>
</evidence>
<dbReference type="KEGG" id="sinu:IMZ28_10770"/>
<keyword evidence="3" id="KW-0808">Transferase</keyword>
<accession>A0A7M1S4F6</accession>
<proteinExistence type="inferred from homology"/>
<dbReference type="GO" id="GO:0008360">
    <property type="term" value="P:regulation of cell shape"/>
    <property type="evidence" value="ECO:0007669"/>
    <property type="project" value="UniProtKB-UniRule"/>
</dbReference>
<keyword evidence="5 7" id="KW-0573">Peptidoglycan synthesis</keyword>
<dbReference type="PROSITE" id="PS52029">
    <property type="entry name" value="LD_TPASE"/>
    <property type="match status" value="1"/>
</dbReference>
<feature type="active site" description="Proton donor/acceptor" evidence="7">
    <location>
        <position position="458"/>
    </location>
</feature>
<dbReference type="AlphaFoldDB" id="A0A7M1S4F6"/>
<sequence length="557" mass="64981">MQQSWKQARLWLGTAVMILSLHMTPLYAGQMAFEEHATDVIFNSLKTQPSKSFLKRFYKELLFLPVWMQEKGLSSPAKGLFGTMQEDFTLDPESKLYRDARLLYEEAQNLYLSQSTFLQKMEMEFKISLLYKAYIDYAYFGSINWGAFQARISNLKVNGVSTEWVLHRPDVDPVKMVERALLGGDMKKELQAAVPTAYHYRALQKALKHYMDIEADGGWQRVVLHRRKLDPGSHDEGVYSLRERLKVTGDYTGCSESVEGELYDGCLQEAVRHFQKRNGLKPDGVVGPATLRALNTPVSERIATIRLNLDRIKWLNPRQPHRHIIINIPFFTLYFEENGKLIQSMKVITGKPNHPTPIFSDEVEIIVLNPYWNVPKSIVQKEMIPKLLRNPYAMRKEGIDVYTGWGRDARKIDPASVNWAAYRYSKHLPYRFAQPPGYRNALGKIKFLFPNRFSVYMHDTPTKPLFKREKRAFSHGCVRLEKPRELFRTFAAFEENIDLAKSEQILQGKKNVHMRLSKKVPVDIVYLTAWVDYDGKLQFRDDVYHYDRMQLQSYKRW</sequence>
<organism evidence="9 10">
    <name type="scientific">Sulfurovum indicum</name>
    <dbReference type="NCBI Taxonomy" id="2779528"/>
    <lineage>
        <taxon>Bacteria</taxon>
        <taxon>Pseudomonadati</taxon>
        <taxon>Campylobacterota</taxon>
        <taxon>Epsilonproteobacteria</taxon>
        <taxon>Campylobacterales</taxon>
        <taxon>Sulfurovaceae</taxon>
        <taxon>Sulfurovum</taxon>
    </lineage>
</organism>
<evidence type="ECO:0000256" key="5">
    <source>
        <dbReference type="ARBA" id="ARBA00022984"/>
    </source>
</evidence>
<dbReference type="GO" id="GO:0009252">
    <property type="term" value="P:peptidoglycan biosynthetic process"/>
    <property type="evidence" value="ECO:0007669"/>
    <property type="project" value="UniProtKB-UniPathway"/>
</dbReference>
<evidence type="ECO:0000313" key="10">
    <source>
        <dbReference type="Proteomes" id="UP000595074"/>
    </source>
</evidence>
<dbReference type="Gene3D" id="2.40.440.10">
    <property type="entry name" value="L,D-transpeptidase catalytic domain-like"/>
    <property type="match status" value="1"/>
</dbReference>
<dbReference type="GO" id="GO:0016740">
    <property type="term" value="F:transferase activity"/>
    <property type="evidence" value="ECO:0007669"/>
    <property type="project" value="UniProtKB-KW"/>
</dbReference>